<dbReference type="PROSITE" id="PS50902">
    <property type="entry name" value="FLAVODOXIN_LIKE"/>
    <property type="match status" value="1"/>
</dbReference>
<evidence type="ECO:0000256" key="5">
    <source>
        <dbReference type="ARBA" id="ARBA00022643"/>
    </source>
</evidence>
<dbReference type="InterPro" id="IPR017927">
    <property type="entry name" value="FAD-bd_FR_type"/>
</dbReference>
<evidence type="ECO:0000313" key="12">
    <source>
        <dbReference type="EMBL" id="KRX18957.1"/>
    </source>
</evidence>
<keyword evidence="8 9" id="KW-0560">Oxidoreductase</keyword>
<proteinExistence type="inferred from homology"/>
<dbReference type="InterPro" id="IPR008254">
    <property type="entry name" value="Flavodoxin/NO_synth"/>
</dbReference>
<evidence type="ECO:0000313" key="13">
    <source>
        <dbReference type="Proteomes" id="UP000054630"/>
    </source>
</evidence>
<accession>A0A0V0RWU8</accession>
<dbReference type="GO" id="GO:0016651">
    <property type="term" value="F:oxidoreductase activity, acting on NAD(P)H"/>
    <property type="evidence" value="ECO:0007669"/>
    <property type="project" value="UniProtKB-UniRule"/>
</dbReference>
<dbReference type="InterPro" id="IPR029039">
    <property type="entry name" value="Flavoprotein-like_sf"/>
</dbReference>
<comment type="cofactor">
    <cofactor evidence="2 9">
        <name>FAD</name>
        <dbReference type="ChEBI" id="CHEBI:57692"/>
    </cofactor>
</comment>
<comment type="similarity">
    <text evidence="9">Belongs to the NADPH-dependent diflavin oxidoreductase NDOR1 family.</text>
</comment>
<dbReference type="GO" id="GO:0005829">
    <property type="term" value="C:cytosol"/>
    <property type="evidence" value="ECO:0007669"/>
    <property type="project" value="TreeGrafter"/>
</dbReference>
<keyword evidence="4 9" id="KW-0285">Flavoprotein</keyword>
<keyword evidence="7 9" id="KW-0521">NADP</keyword>
<dbReference type="Pfam" id="PF00175">
    <property type="entry name" value="NAD_binding_1"/>
    <property type="match status" value="1"/>
</dbReference>
<reference evidence="12 13" key="1">
    <citation type="submission" date="2015-01" db="EMBL/GenBank/DDBJ databases">
        <title>Evolution of Trichinella species and genotypes.</title>
        <authorList>
            <person name="Korhonen P.K."/>
            <person name="Edoardo P."/>
            <person name="Giuseppe L.R."/>
            <person name="Gasser R.B."/>
        </authorList>
    </citation>
    <scope>NUCLEOTIDE SEQUENCE [LARGE SCALE GENOMIC DNA]</scope>
    <source>
        <strain evidence="12">ISS37</strain>
    </source>
</reference>
<dbReference type="PRINTS" id="PR00371">
    <property type="entry name" value="FPNCR"/>
</dbReference>
<dbReference type="PANTHER" id="PTHR19384">
    <property type="entry name" value="NITRIC OXIDE SYNTHASE-RELATED"/>
    <property type="match status" value="1"/>
</dbReference>
<dbReference type="Pfam" id="PF00258">
    <property type="entry name" value="Flavodoxin_1"/>
    <property type="match status" value="1"/>
</dbReference>
<evidence type="ECO:0000256" key="8">
    <source>
        <dbReference type="ARBA" id="ARBA00023002"/>
    </source>
</evidence>
<dbReference type="OrthoDB" id="1856718at2759"/>
<feature type="domain" description="FAD-binding FR-type" evidence="11">
    <location>
        <begin position="205"/>
        <end position="444"/>
    </location>
</feature>
<comment type="catalytic activity">
    <reaction evidence="9">
        <text>2 oxidized [2Fe-2S]-[protein] + NADPH = 2 reduced [2Fe-2S]-[protein] + NADP(+) + H(+)</text>
        <dbReference type="Rhea" id="RHEA:67716"/>
        <dbReference type="Rhea" id="RHEA-COMP:17327"/>
        <dbReference type="Rhea" id="RHEA-COMP:17328"/>
        <dbReference type="ChEBI" id="CHEBI:15378"/>
        <dbReference type="ChEBI" id="CHEBI:33737"/>
        <dbReference type="ChEBI" id="CHEBI:33738"/>
        <dbReference type="ChEBI" id="CHEBI:57783"/>
        <dbReference type="ChEBI" id="CHEBI:58349"/>
    </reaction>
</comment>
<dbReference type="GO" id="GO:0050660">
    <property type="term" value="F:flavin adenine dinucleotide binding"/>
    <property type="evidence" value="ECO:0007669"/>
    <property type="project" value="UniProtKB-UniRule"/>
</dbReference>
<feature type="binding site" evidence="9">
    <location>
        <begin position="417"/>
        <end position="420"/>
    </location>
    <ligand>
        <name>FAD</name>
        <dbReference type="ChEBI" id="CHEBI:57692"/>
    </ligand>
</feature>
<dbReference type="Proteomes" id="UP000054630">
    <property type="component" value="Unassembled WGS sequence"/>
</dbReference>
<dbReference type="STRING" id="6336.A0A0V0RWU8"/>
<dbReference type="GO" id="GO:0010181">
    <property type="term" value="F:FMN binding"/>
    <property type="evidence" value="ECO:0007669"/>
    <property type="project" value="UniProtKB-UniRule"/>
</dbReference>
<evidence type="ECO:0000256" key="7">
    <source>
        <dbReference type="ARBA" id="ARBA00022857"/>
    </source>
</evidence>
<feature type="binding site" evidence="9">
    <location>
        <begin position="384"/>
        <end position="387"/>
    </location>
    <ligand>
        <name>FAD</name>
        <dbReference type="ChEBI" id="CHEBI:57692"/>
    </ligand>
</feature>
<dbReference type="PROSITE" id="PS51384">
    <property type="entry name" value="FAD_FR"/>
    <property type="match status" value="1"/>
</dbReference>
<comment type="function">
    <text evidence="9">NADPH-dependent reductase which is a central component of the cytosolic iron-sulfur (Fe-S) protein assembly (CIA) machinery. Transfers electrons from NADPH via its FAD and FMN prosthetic groups to the [2Fe-2S] cluster of the anamorsin/DRE2 homolog, another key component of the CIA machinery. In turn, this reduced cluster provides electrons for assembly of cytosolic iron-sulfur cluster proteins.</text>
</comment>
<dbReference type="GO" id="GO:0050661">
    <property type="term" value="F:NADP binding"/>
    <property type="evidence" value="ECO:0007669"/>
    <property type="project" value="UniProtKB-UniRule"/>
</dbReference>
<evidence type="ECO:0000256" key="6">
    <source>
        <dbReference type="ARBA" id="ARBA00022827"/>
    </source>
</evidence>
<keyword evidence="6 9" id="KW-0274">FAD</keyword>
<organism evidence="12 13">
    <name type="scientific">Trichinella nelsoni</name>
    <dbReference type="NCBI Taxonomy" id="6336"/>
    <lineage>
        <taxon>Eukaryota</taxon>
        <taxon>Metazoa</taxon>
        <taxon>Ecdysozoa</taxon>
        <taxon>Nematoda</taxon>
        <taxon>Enoplea</taxon>
        <taxon>Dorylaimia</taxon>
        <taxon>Trichinellida</taxon>
        <taxon>Trichinellidae</taxon>
        <taxon>Trichinella</taxon>
    </lineage>
</organism>
<keyword evidence="3 9" id="KW-0963">Cytoplasm</keyword>
<comment type="caution">
    <text evidence="9">Lacks conserved residue(s) required for the propagation of feature annotation.</text>
</comment>
<feature type="binding site" evidence="9">
    <location>
        <position position="352"/>
    </location>
    <ligand>
        <name>FAD</name>
        <dbReference type="ChEBI" id="CHEBI:57692"/>
    </ligand>
</feature>
<comment type="caution">
    <text evidence="12">The sequence shown here is derived from an EMBL/GenBank/DDBJ whole genome shotgun (WGS) entry which is preliminary data.</text>
</comment>
<protein>
    <recommendedName>
        <fullName evidence="9">NADPH-dependent diflavin oxidoreductase 1</fullName>
        <ecNumber evidence="9">1.18.1.-</ecNumber>
    </recommendedName>
    <alternativeName>
        <fullName evidence="9">NADPH-dependent FMN and FAD-containing oxidoreductase</fullName>
    </alternativeName>
</protein>
<dbReference type="GO" id="GO:0016226">
    <property type="term" value="P:iron-sulfur cluster assembly"/>
    <property type="evidence" value="ECO:0007669"/>
    <property type="project" value="UniProtKB-UniRule"/>
</dbReference>
<dbReference type="Gene3D" id="3.40.50.360">
    <property type="match status" value="1"/>
</dbReference>
<comment type="similarity">
    <text evidence="9">In the C-terminal section; belongs to the flavoprotein pyridine nucleotide cytochrome reductase family.</text>
</comment>
<name>A0A0V0RWU8_9BILA</name>
<keyword evidence="5 9" id="KW-0288">FMN</keyword>
<dbReference type="Gene3D" id="3.40.50.80">
    <property type="entry name" value="Nucleotide-binding domain of ferredoxin-NADP reductase (FNR) module"/>
    <property type="match status" value="1"/>
</dbReference>
<dbReference type="GO" id="GO:0160246">
    <property type="term" value="F:NADPH-iron-sulfur [2Fe-2S] protein oxidoreductase activity"/>
    <property type="evidence" value="ECO:0007669"/>
    <property type="project" value="InterPro"/>
</dbReference>
<evidence type="ECO:0000259" key="10">
    <source>
        <dbReference type="PROSITE" id="PS50902"/>
    </source>
</evidence>
<evidence type="ECO:0000256" key="3">
    <source>
        <dbReference type="ARBA" id="ARBA00022490"/>
    </source>
</evidence>
<evidence type="ECO:0000256" key="9">
    <source>
        <dbReference type="HAMAP-Rule" id="MF_03178"/>
    </source>
</evidence>
<dbReference type="HAMAP" id="MF_03178">
    <property type="entry name" value="NDOR1"/>
    <property type="match status" value="1"/>
</dbReference>
<evidence type="ECO:0000256" key="2">
    <source>
        <dbReference type="ARBA" id="ARBA00001974"/>
    </source>
</evidence>
<comment type="similarity">
    <text evidence="9">In the N-terminal section; belongs to the flavodoxin family.</text>
</comment>
<feature type="domain" description="Flavodoxin-like" evidence="10">
    <location>
        <begin position="11"/>
        <end position="157"/>
    </location>
</feature>
<evidence type="ECO:0000259" key="11">
    <source>
        <dbReference type="PROSITE" id="PS51384"/>
    </source>
</evidence>
<feature type="binding site" evidence="9">
    <location>
        <begin position="17"/>
        <end position="22"/>
    </location>
    <ligand>
        <name>FMN</name>
        <dbReference type="ChEBI" id="CHEBI:58210"/>
    </ligand>
</feature>
<dbReference type="InterPro" id="IPR017938">
    <property type="entry name" value="Riboflavin_synthase-like_b-brl"/>
</dbReference>
<dbReference type="InterPro" id="IPR001709">
    <property type="entry name" value="Flavoprot_Pyr_Nucl_cyt_Rdtase"/>
</dbReference>
<feature type="binding site" evidence="9">
    <location>
        <begin position="66"/>
        <end position="69"/>
    </location>
    <ligand>
        <name>FMN</name>
        <dbReference type="ChEBI" id="CHEBI:58210"/>
    </ligand>
</feature>
<keyword evidence="13" id="KW-1185">Reference proteome</keyword>
<dbReference type="EMBL" id="JYDL01000065">
    <property type="protein sequence ID" value="KRX18957.1"/>
    <property type="molecule type" value="Genomic_DNA"/>
</dbReference>
<evidence type="ECO:0000256" key="4">
    <source>
        <dbReference type="ARBA" id="ARBA00022630"/>
    </source>
</evidence>
<dbReference type="PRINTS" id="PR00369">
    <property type="entry name" value="FLAVODOXIN"/>
</dbReference>
<dbReference type="AlphaFoldDB" id="A0A0V0RWU8"/>
<dbReference type="PANTHER" id="PTHR19384:SF10">
    <property type="entry name" value="NADPH-DEPENDENT DIFLAVIN OXIDOREDUCTASE 1"/>
    <property type="match status" value="1"/>
</dbReference>
<comment type="cofactor">
    <cofactor evidence="1 9">
        <name>FMN</name>
        <dbReference type="ChEBI" id="CHEBI:58210"/>
    </cofactor>
</comment>
<dbReference type="InterPro" id="IPR001094">
    <property type="entry name" value="Flavdoxin-like"/>
</dbReference>
<dbReference type="FunFam" id="3.40.50.80:FF:000030">
    <property type="entry name" value="NADPH-dependent diflavin oxidoreductase 1"/>
    <property type="match status" value="1"/>
</dbReference>
<dbReference type="InterPro" id="IPR003097">
    <property type="entry name" value="CysJ-like_FAD-binding"/>
</dbReference>
<dbReference type="EC" id="1.18.1.-" evidence="9"/>
<dbReference type="InterPro" id="IPR023173">
    <property type="entry name" value="NADPH_Cyt_P450_Rdtase_alpha"/>
</dbReference>
<dbReference type="Gene3D" id="2.40.30.10">
    <property type="entry name" value="Translation factors"/>
    <property type="match status" value="1"/>
</dbReference>
<dbReference type="SUPFAM" id="SSF63380">
    <property type="entry name" value="Riboflavin synthase domain-like"/>
    <property type="match status" value="1"/>
</dbReference>
<evidence type="ECO:0000256" key="1">
    <source>
        <dbReference type="ARBA" id="ARBA00001917"/>
    </source>
</evidence>
<feature type="binding site" evidence="9">
    <location>
        <begin position="519"/>
        <end position="523"/>
    </location>
    <ligand>
        <name>NADP(+)</name>
        <dbReference type="ChEBI" id="CHEBI:58349"/>
    </ligand>
</feature>
<feature type="binding site" evidence="9">
    <location>
        <position position="594"/>
    </location>
    <ligand>
        <name>FAD</name>
        <dbReference type="ChEBI" id="CHEBI:57692"/>
    </ligand>
</feature>
<gene>
    <name evidence="12" type="primary">ndor1</name>
    <name evidence="12" type="ORF">T07_7004</name>
</gene>
<dbReference type="InterPro" id="IPR028879">
    <property type="entry name" value="NDOR1"/>
</dbReference>
<feature type="binding site" evidence="9">
    <location>
        <begin position="513"/>
        <end position="514"/>
    </location>
    <ligand>
        <name>NADP(+)</name>
        <dbReference type="ChEBI" id="CHEBI:58349"/>
    </ligand>
</feature>
<comment type="subcellular location">
    <subcellularLocation>
        <location evidence="9">Cytoplasm</location>
    </subcellularLocation>
</comment>
<dbReference type="InterPro" id="IPR001433">
    <property type="entry name" value="OxRdtase_FAD/NAD-bd"/>
</dbReference>
<dbReference type="SUPFAM" id="SSF52218">
    <property type="entry name" value="Flavoproteins"/>
    <property type="match status" value="1"/>
</dbReference>
<sequence length="595" mass="68174">MPSDEEDLPRLSILYGSQTGNAEDVAVWIWRQAVLRRDVSLHLGTMDDYDLSASAKVKQTVLFVCSTTGQGDPPDNMKKFWRSLLNRHLSADFLNSWTVAVLGLGDSKYSNFNYAARKLHARLIQLGAKGLLDVGLADDQHPLGYESVVSVWKKNFWTEFHQLYPNVRQPTEAETSLQNRFNIIWQDQCRCVGEMGEKSQRDEQSQPVEAEVVENRRITAEDHFQDVRLISFELKPPVAYLPGDVVWVKPANLDESVQLFHDTVQMDHLDRPFYLQPAFPGTPILEALQRISPVLTFRHLISNVFDLQAVPGCNFFKLFSLFAATELHREKLQSFASPDGIDDLYNYCNRPRRTVVEVLSEFPETARNVPLEYWFDLLGEIKPRPFSICSSAQLDRQVEIVVAVVRYRTRISSDRLGLCSNWLKRLHAGHRLSVTIKHGSLVFPAADRPTILIGPGTGVAALRSFLRYRLARKIDTTNVLFFGCRHRLKDYLFEKEFETMAKSGHIRLYTAFSRDQREKIYVQHLLRQQAPTIYKLLTEKDAIVYICGNANSMPTQVIETLKQILVEEGSMSEEKADAYLKKMVTSKQLQQEVWS</sequence>
<dbReference type="Pfam" id="PF00667">
    <property type="entry name" value="FAD_binding_1"/>
    <property type="match status" value="1"/>
</dbReference>
<feature type="binding site" evidence="9">
    <location>
        <position position="457"/>
    </location>
    <ligand>
        <name>NADP(+)</name>
        <dbReference type="ChEBI" id="CHEBI:58349"/>
    </ligand>
</feature>
<dbReference type="Gene3D" id="1.20.990.10">
    <property type="entry name" value="NADPH-cytochrome p450 Reductase, Chain A, domain 3"/>
    <property type="match status" value="1"/>
</dbReference>
<dbReference type="SUPFAM" id="SSF52343">
    <property type="entry name" value="Ferredoxin reductase-like, C-terminal NADP-linked domain"/>
    <property type="match status" value="1"/>
</dbReference>
<feature type="binding site" evidence="9">
    <location>
        <position position="139"/>
    </location>
    <ligand>
        <name>FMN</name>
        <dbReference type="ChEBI" id="CHEBI:58210"/>
    </ligand>
</feature>
<dbReference type="InterPro" id="IPR039261">
    <property type="entry name" value="FNR_nucleotide-bd"/>
</dbReference>